<dbReference type="KEGG" id="abac:LuPra_04684"/>
<reference evidence="3 4" key="1">
    <citation type="journal article" date="2016" name="Genome Announc.">
        <title>First Complete Genome Sequence of a Subdivision 6 Acidobacterium Strain.</title>
        <authorList>
            <person name="Huang S."/>
            <person name="Vieira S."/>
            <person name="Bunk B."/>
            <person name="Riedel T."/>
            <person name="Sproer C."/>
            <person name="Overmann J."/>
        </authorList>
    </citation>
    <scope>NUCLEOTIDE SEQUENCE [LARGE SCALE GENOMIC DNA]</scope>
    <source>
        <strain evidence="4">DSM 100886 HEG_-6_39</strain>
    </source>
</reference>
<dbReference type="STRING" id="1855912.LuPra_04684"/>
<evidence type="ECO:0000259" key="2">
    <source>
        <dbReference type="Pfam" id="PF13906"/>
    </source>
</evidence>
<gene>
    <name evidence="3" type="ORF">LuPra_04684</name>
</gene>
<accession>A0A143PUE9</accession>
<dbReference type="PANTHER" id="PTHR43243:SF4">
    <property type="entry name" value="CATIONIC AMINO ACID TRANSPORTER 4"/>
    <property type="match status" value="1"/>
</dbReference>
<dbReference type="InterPro" id="IPR029485">
    <property type="entry name" value="CAT_C"/>
</dbReference>
<dbReference type="RefSeq" id="WP_110172982.1">
    <property type="nucleotide sequence ID" value="NZ_CP015136.1"/>
</dbReference>
<evidence type="ECO:0000313" key="3">
    <source>
        <dbReference type="EMBL" id="AMY11434.1"/>
    </source>
</evidence>
<reference evidence="4" key="2">
    <citation type="submission" date="2016-04" db="EMBL/GenBank/DDBJ databases">
        <title>First Complete Genome Sequence of a Subdivision 6 Acidobacterium.</title>
        <authorList>
            <person name="Huang S."/>
            <person name="Vieira S."/>
            <person name="Bunk B."/>
            <person name="Riedel T."/>
            <person name="Sproeer C."/>
            <person name="Overmann J."/>
        </authorList>
    </citation>
    <scope>NUCLEOTIDE SEQUENCE [LARGE SCALE GENOMIC DNA]</scope>
    <source>
        <strain evidence="4">DSM 100886 HEG_-6_39</strain>
    </source>
</reference>
<dbReference type="Proteomes" id="UP000076079">
    <property type="component" value="Chromosome"/>
</dbReference>
<evidence type="ECO:0000313" key="4">
    <source>
        <dbReference type="Proteomes" id="UP000076079"/>
    </source>
</evidence>
<organism evidence="3 4">
    <name type="scientific">Luteitalea pratensis</name>
    <dbReference type="NCBI Taxonomy" id="1855912"/>
    <lineage>
        <taxon>Bacteria</taxon>
        <taxon>Pseudomonadati</taxon>
        <taxon>Acidobacteriota</taxon>
        <taxon>Vicinamibacteria</taxon>
        <taxon>Vicinamibacterales</taxon>
        <taxon>Vicinamibacteraceae</taxon>
        <taxon>Luteitalea</taxon>
    </lineage>
</organism>
<dbReference type="AlphaFoldDB" id="A0A143PUE9"/>
<keyword evidence="1" id="KW-0813">Transport</keyword>
<name>A0A143PUE9_LUTPR</name>
<dbReference type="Gene3D" id="1.20.1740.10">
    <property type="entry name" value="Amino acid/polyamine transporter I"/>
    <property type="match status" value="1"/>
</dbReference>
<sequence length="152" mass="16338">MSLFITVPLARLHARADGDDGPALPRVLGRGDLLSLGIGAVIGAGIFVLTGQVADAHTGPAIVAGWPWDWQAWRAHSPVSAMPSSPLPFPVPWAPWLPLLSVIVSLWLTTSLPRETWERLVIWMVVGWSCTRSMAFVAASCAASRRLAPDKP</sequence>
<dbReference type="PANTHER" id="PTHR43243">
    <property type="entry name" value="INNER MEMBRANE TRANSPORTER YGJI-RELATED"/>
    <property type="match status" value="1"/>
</dbReference>
<protein>
    <submittedName>
        <fullName evidence="3">Cationic amino acid transport permease</fullName>
    </submittedName>
</protein>
<dbReference type="GO" id="GO:0015171">
    <property type="term" value="F:amino acid transmembrane transporter activity"/>
    <property type="evidence" value="ECO:0007669"/>
    <property type="project" value="TreeGrafter"/>
</dbReference>
<feature type="domain" description="Cationic amino acid transporter C-terminal" evidence="2">
    <location>
        <begin position="89"/>
        <end position="127"/>
    </location>
</feature>
<evidence type="ECO:0000256" key="1">
    <source>
        <dbReference type="ARBA" id="ARBA00022448"/>
    </source>
</evidence>
<dbReference type="EMBL" id="CP015136">
    <property type="protein sequence ID" value="AMY11434.1"/>
    <property type="molecule type" value="Genomic_DNA"/>
</dbReference>
<proteinExistence type="predicted"/>
<dbReference type="Pfam" id="PF13906">
    <property type="entry name" value="AA_permease_C"/>
    <property type="match status" value="1"/>
</dbReference>
<keyword evidence="4" id="KW-1185">Reference proteome</keyword>
<dbReference type="OrthoDB" id="9762947at2"/>